<accession>A0A1Q3ATP9</accession>
<keyword evidence="2" id="KW-1185">Reference proteome</keyword>
<dbReference type="InParanoid" id="A0A1Q3ATP9"/>
<feature type="non-terminal residue" evidence="1">
    <location>
        <position position="111"/>
    </location>
</feature>
<evidence type="ECO:0000313" key="1">
    <source>
        <dbReference type="EMBL" id="GAV59030.1"/>
    </source>
</evidence>
<dbReference type="Proteomes" id="UP000187406">
    <property type="component" value="Unassembled WGS sequence"/>
</dbReference>
<reference evidence="2" key="1">
    <citation type="submission" date="2016-04" db="EMBL/GenBank/DDBJ databases">
        <title>Cephalotus genome sequencing.</title>
        <authorList>
            <person name="Fukushima K."/>
            <person name="Hasebe M."/>
            <person name="Fang X."/>
        </authorList>
    </citation>
    <scope>NUCLEOTIDE SEQUENCE [LARGE SCALE GENOMIC DNA]</scope>
    <source>
        <strain evidence="2">cv. St1</strain>
    </source>
</reference>
<dbReference type="EMBL" id="BDDD01000093">
    <property type="protein sequence ID" value="GAV59030.1"/>
    <property type="molecule type" value="Genomic_DNA"/>
</dbReference>
<comment type="caution">
    <text evidence="1">The sequence shown here is derived from an EMBL/GenBank/DDBJ whole genome shotgun (WGS) entry which is preliminary data.</text>
</comment>
<name>A0A1Q3ATP9_CEPFO</name>
<proteinExistence type="predicted"/>
<protein>
    <recommendedName>
        <fullName evidence="3">UBN2_2 domain-containing protein</fullName>
    </recommendedName>
</protein>
<dbReference type="OrthoDB" id="1633296at2759"/>
<gene>
    <name evidence="1" type="ORF">CFOL_v3_02563</name>
</gene>
<feature type="non-terminal residue" evidence="1">
    <location>
        <position position="1"/>
    </location>
</feature>
<evidence type="ECO:0008006" key="3">
    <source>
        <dbReference type="Google" id="ProtNLM"/>
    </source>
</evidence>
<organism evidence="1 2">
    <name type="scientific">Cephalotus follicularis</name>
    <name type="common">Albany pitcher plant</name>
    <dbReference type="NCBI Taxonomy" id="3775"/>
    <lineage>
        <taxon>Eukaryota</taxon>
        <taxon>Viridiplantae</taxon>
        <taxon>Streptophyta</taxon>
        <taxon>Embryophyta</taxon>
        <taxon>Tracheophyta</taxon>
        <taxon>Spermatophyta</taxon>
        <taxon>Magnoliopsida</taxon>
        <taxon>eudicotyledons</taxon>
        <taxon>Gunneridae</taxon>
        <taxon>Pentapetalae</taxon>
        <taxon>rosids</taxon>
        <taxon>fabids</taxon>
        <taxon>Oxalidales</taxon>
        <taxon>Cephalotaceae</taxon>
        <taxon>Cephalotus</taxon>
    </lineage>
</organism>
<dbReference type="AlphaFoldDB" id="A0A1Q3ATP9"/>
<evidence type="ECO:0000313" key="2">
    <source>
        <dbReference type="Proteomes" id="UP000187406"/>
    </source>
</evidence>
<sequence length="111" mass="12701">IVDIDLAMIYAKPANITYTSSLAEREHHAKRERSNRLCLMAMKMSISKHLLGDLPETNDVREIFAIVGQRYQVSNNVEARFLMSELTGMRYDGLGGVKEHILRMIHLQSKL</sequence>